<gene>
    <name evidence="4" type="ORF">CAPTEDRAFT_171507</name>
</gene>
<evidence type="ECO:0000256" key="2">
    <source>
        <dbReference type="ARBA" id="ARBA00022801"/>
    </source>
</evidence>
<dbReference type="EMBL" id="AMQN01007301">
    <property type="status" value="NOT_ANNOTATED_CDS"/>
    <property type="molecule type" value="Genomic_DNA"/>
</dbReference>
<accession>R7USA3</accession>
<sequence>MEFPLLLTVLLAVTVLLPSFVDSAIQCKDQNNQNVDWFIIYKLPKISKSQYPLVREGLGHLYMDVHRQSWTMSNVSLEQRNHAIAYTLQQIYDNYESKDVAYALYNDEAPPDRESSSHGHTKGDLAFDSTSGFWLVHSLPKFPPVANESYAYPETGKLFGQTFLCISLGNQNFNTIGLQLKYTYPFIYDYSLPDVFTKDNPNLSDVLKKHAHVTKAPYKNLVSFQSLAGQEFTSFAKNSAFDADLYSAWLAPYYKSDMNVESWQNGRGKLDSNCTGTFKVCNVCKMIPYGVVFKETKDHSKWAFLLSSQRLCIGGINRMSSQFIRAGGSVCFSIPDVWKTFQASIKLVENCPDSPRISVI</sequence>
<dbReference type="OMA" id="YLMYNDE"/>
<keyword evidence="2" id="KW-0378">Hydrolase</keyword>
<dbReference type="GO" id="GO:0004531">
    <property type="term" value="F:deoxyribonuclease II activity"/>
    <property type="evidence" value="ECO:0007669"/>
    <property type="project" value="InterPro"/>
</dbReference>
<dbReference type="CDD" id="cd09121">
    <property type="entry name" value="PLDc_DNaseII_2"/>
    <property type="match status" value="1"/>
</dbReference>
<dbReference type="OrthoDB" id="10261598at2759"/>
<organism evidence="4">
    <name type="scientific">Capitella teleta</name>
    <name type="common">Polychaete worm</name>
    <dbReference type="NCBI Taxonomy" id="283909"/>
    <lineage>
        <taxon>Eukaryota</taxon>
        <taxon>Metazoa</taxon>
        <taxon>Spiralia</taxon>
        <taxon>Lophotrochozoa</taxon>
        <taxon>Annelida</taxon>
        <taxon>Polychaeta</taxon>
        <taxon>Sedentaria</taxon>
        <taxon>Scolecida</taxon>
        <taxon>Capitellidae</taxon>
        <taxon>Capitella</taxon>
    </lineage>
</organism>
<dbReference type="PANTHER" id="PTHR10858">
    <property type="entry name" value="DEOXYRIBONUCLEASE II"/>
    <property type="match status" value="1"/>
</dbReference>
<dbReference type="EMBL" id="AMQN01007302">
    <property type="status" value="NOT_ANNOTATED_CDS"/>
    <property type="molecule type" value="Genomic_DNA"/>
</dbReference>
<evidence type="ECO:0000313" key="5">
    <source>
        <dbReference type="EnsemblMetazoa" id="CapteP171507"/>
    </source>
</evidence>
<dbReference type="GO" id="GO:0006309">
    <property type="term" value="P:apoptotic DNA fragmentation"/>
    <property type="evidence" value="ECO:0007669"/>
    <property type="project" value="TreeGrafter"/>
</dbReference>
<evidence type="ECO:0000313" key="4">
    <source>
        <dbReference type="EMBL" id="ELU06802.1"/>
    </source>
</evidence>
<keyword evidence="6" id="KW-1185">Reference proteome</keyword>
<dbReference type="EnsemblMetazoa" id="CapteT171507">
    <property type="protein sequence ID" value="CapteP171507"/>
    <property type="gene ID" value="CapteG171507"/>
</dbReference>
<reference evidence="4 6" key="2">
    <citation type="journal article" date="2013" name="Nature">
        <title>Insights into bilaterian evolution from three spiralian genomes.</title>
        <authorList>
            <person name="Simakov O."/>
            <person name="Marletaz F."/>
            <person name="Cho S.J."/>
            <person name="Edsinger-Gonzales E."/>
            <person name="Havlak P."/>
            <person name="Hellsten U."/>
            <person name="Kuo D.H."/>
            <person name="Larsson T."/>
            <person name="Lv J."/>
            <person name="Arendt D."/>
            <person name="Savage R."/>
            <person name="Osoegawa K."/>
            <person name="de Jong P."/>
            <person name="Grimwood J."/>
            <person name="Chapman J.A."/>
            <person name="Shapiro H."/>
            <person name="Aerts A."/>
            <person name="Otillar R.P."/>
            <person name="Terry A.Y."/>
            <person name="Boore J.L."/>
            <person name="Grigoriev I.V."/>
            <person name="Lindberg D.R."/>
            <person name="Seaver E.C."/>
            <person name="Weisblat D.A."/>
            <person name="Putnam N.H."/>
            <person name="Rokhsar D.S."/>
        </authorList>
    </citation>
    <scope>NUCLEOTIDE SEQUENCE</scope>
    <source>
        <strain evidence="4 6">I ESC-2004</strain>
    </source>
</reference>
<evidence type="ECO:0000256" key="1">
    <source>
        <dbReference type="ARBA" id="ARBA00007527"/>
    </source>
</evidence>
<dbReference type="CDD" id="cd09120">
    <property type="entry name" value="PLDc_DNaseII_1"/>
    <property type="match status" value="1"/>
</dbReference>
<dbReference type="Pfam" id="PF03265">
    <property type="entry name" value="DNase_II"/>
    <property type="match status" value="1"/>
</dbReference>
<reference evidence="5" key="3">
    <citation type="submission" date="2015-06" db="UniProtKB">
        <authorList>
            <consortium name="EnsemblMetazoa"/>
        </authorList>
    </citation>
    <scope>IDENTIFICATION</scope>
</reference>
<dbReference type="HOGENOM" id="CLU_053867_0_0_1"/>
<comment type="similarity">
    <text evidence="1">Belongs to the DNase II family.</text>
</comment>
<protein>
    <submittedName>
        <fullName evidence="4 5">Uncharacterized protein</fullName>
    </submittedName>
</protein>
<evidence type="ECO:0000313" key="6">
    <source>
        <dbReference type="Proteomes" id="UP000014760"/>
    </source>
</evidence>
<feature type="signal peptide" evidence="3">
    <location>
        <begin position="1"/>
        <end position="23"/>
    </location>
</feature>
<evidence type="ECO:0000256" key="3">
    <source>
        <dbReference type="SAM" id="SignalP"/>
    </source>
</evidence>
<dbReference type="AlphaFoldDB" id="R7USA3"/>
<dbReference type="PANTHER" id="PTHR10858:SF23">
    <property type="entry name" value="DEOXYRIBONUCLEASE II"/>
    <property type="match status" value="1"/>
</dbReference>
<dbReference type="FunCoup" id="R7USA3">
    <property type="interactions" value="79"/>
</dbReference>
<dbReference type="EMBL" id="KB300390">
    <property type="protein sequence ID" value="ELU06802.1"/>
    <property type="molecule type" value="Genomic_DNA"/>
</dbReference>
<dbReference type="InterPro" id="IPR004947">
    <property type="entry name" value="DNase_II"/>
</dbReference>
<proteinExistence type="inferred from homology"/>
<dbReference type="STRING" id="283909.R7USA3"/>
<feature type="chain" id="PRO_5008788332" evidence="3">
    <location>
        <begin position="24"/>
        <end position="360"/>
    </location>
</feature>
<keyword evidence="3" id="KW-0732">Signal</keyword>
<reference evidence="6" key="1">
    <citation type="submission" date="2012-12" db="EMBL/GenBank/DDBJ databases">
        <authorList>
            <person name="Hellsten U."/>
            <person name="Grimwood J."/>
            <person name="Chapman J.A."/>
            <person name="Shapiro H."/>
            <person name="Aerts A."/>
            <person name="Otillar R.P."/>
            <person name="Terry A.Y."/>
            <person name="Boore J.L."/>
            <person name="Simakov O."/>
            <person name="Marletaz F."/>
            <person name="Cho S.-J."/>
            <person name="Edsinger-Gonzales E."/>
            <person name="Havlak P."/>
            <person name="Kuo D.-H."/>
            <person name="Larsson T."/>
            <person name="Lv J."/>
            <person name="Arendt D."/>
            <person name="Savage R."/>
            <person name="Osoegawa K."/>
            <person name="de Jong P."/>
            <person name="Lindberg D.R."/>
            <person name="Seaver E.C."/>
            <person name="Weisblat D.A."/>
            <person name="Putnam N.H."/>
            <person name="Grigoriev I.V."/>
            <person name="Rokhsar D.S."/>
        </authorList>
    </citation>
    <scope>NUCLEOTIDE SEQUENCE</scope>
    <source>
        <strain evidence="6">I ESC-2004</strain>
    </source>
</reference>
<name>R7USA3_CAPTE</name>
<dbReference type="Proteomes" id="UP000014760">
    <property type="component" value="Unassembled WGS sequence"/>
</dbReference>